<reference evidence="1 2" key="1">
    <citation type="submission" date="2015-12" db="EMBL/GenBank/DDBJ databases">
        <title>Draft genome sequence of Moniliophthora roreri, the causal agent of frosty pod rot of cacao.</title>
        <authorList>
            <person name="Aime M.C."/>
            <person name="Diaz-Valderrama J.R."/>
            <person name="Kijpornyongpan T."/>
            <person name="Phillips-Mora W."/>
        </authorList>
    </citation>
    <scope>NUCLEOTIDE SEQUENCE [LARGE SCALE GENOMIC DNA]</scope>
    <source>
        <strain evidence="1 2">MCA 2952</strain>
    </source>
</reference>
<evidence type="ECO:0000313" key="1">
    <source>
        <dbReference type="EMBL" id="KTB36014.1"/>
    </source>
</evidence>
<dbReference type="Proteomes" id="UP000054988">
    <property type="component" value="Unassembled WGS sequence"/>
</dbReference>
<proteinExistence type="predicted"/>
<name>A0A0W0FI78_MONRR</name>
<comment type="caution">
    <text evidence="1">The sequence shown here is derived from an EMBL/GenBank/DDBJ whole genome shotgun (WGS) entry which is preliminary data.</text>
</comment>
<dbReference type="AlphaFoldDB" id="A0A0W0FI78"/>
<sequence>MPPQRKLLHETLNKALLAVVGIANTHLALTDLLRRLMVLLNDGFLAPTAINDPLDSPSASLDGSKFVDMAIDPASEGIPDDLPTPPGLTLAPTATRQLCEQCHTSSLEDAPDHWYAVWSGIQVGWVKGLDLAKELTFGIPKDDWCYFPSEHQAHAAFLERYKVKKHHILTLSAQRIDPQCMLQPEFELLGPAMGWVMP</sequence>
<evidence type="ECO:0000313" key="2">
    <source>
        <dbReference type="Proteomes" id="UP000054988"/>
    </source>
</evidence>
<dbReference type="EMBL" id="LATX01001936">
    <property type="protein sequence ID" value="KTB36014.1"/>
    <property type="molecule type" value="Genomic_DNA"/>
</dbReference>
<protein>
    <submittedName>
        <fullName evidence="1">Uncharacterized protein</fullName>
    </submittedName>
</protein>
<accession>A0A0W0FI78</accession>
<gene>
    <name evidence="1" type="ORF">WG66_11413</name>
</gene>
<organism evidence="1 2">
    <name type="scientific">Moniliophthora roreri</name>
    <name type="common">Frosty pod rot fungus</name>
    <name type="synonym">Monilia roreri</name>
    <dbReference type="NCBI Taxonomy" id="221103"/>
    <lineage>
        <taxon>Eukaryota</taxon>
        <taxon>Fungi</taxon>
        <taxon>Dikarya</taxon>
        <taxon>Basidiomycota</taxon>
        <taxon>Agaricomycotina</taxon>
        <taxon>Agaricomycetes</taxon>
        <taxon>Agaricomycetidae</taxon>
        <taxon>Agaricales</taxon>
        <taxon>Marasmiineae</taxon>
        <taxon>Marasmiaceae</taxon>
        <taxon>Moniliophthora</taxon>
    </lineage>
</organism>